<name>A0A5B7J5A2_PORTR</name>
<comment type="caution">
    <text evidence="2">The sequence shown here is derived from an EMBL/GenBank/DDBJ whole genome shotgun (WGS) entry which is preliminary data.</text>
</comment>
<feature type="region of interest" description="Disordered" evidence="1">
    <location>
        <begin position="1"/>
        <end position="26"/>
    </location>
</feature>
<evidence type="ECO:0000256" key="1">
    <source>
        <dbReference type="SAM" id="MobiDB-lite"/>
    </source>
</evidence>
<dbReference type="AlphaFoldDB" id="A0A5B7J5A2"/>
<proteinExistence type="predicted"/>
<protein>
    <submittedName>
        <fullName evidence="2">Uncharacterized protein</fullName>
    </submittedName>
</protein>
<evidence type="ECO:0000313" key="3">
    <source>
        <dbReference type="Proteomes" id="UP000324222"/>
    </source>
</evidence>
<feature type="compositionally biased region" description="Basic and acidic residues" evidence="1">
    <location>
        <begin position="13"/>
        <end position="26"/>
    </location>
</feature>
<dbReference type="Proteomes" id="UP000324222">
    <property type="component" value="Unassembled WGS sequence"/>
</dbReference>
<evidence type="ECO:0000313" key="2">
    <source>
        <dbReference type="EMBL" id="MPC91910.1"/>
    </source>
</evidence>
<sequence>MMRQCSVTAGWGGRDEGREVGMKGREGRESGRDYFILKRGKKERLTEAPCFRAGEPLSSPFLPSTLIG</sequence>
<reference evidence="2 3" key="1">
    <citation type="submission" date="2019-05" db="EMBL/GenBank/DDBJ databases">
        <title>Another draft genome of Portunus trituberculatus and its Hox gene families provides insights of decapod evolution.</title>
        <authorList>
            <person name="Jeong J.-H."/>
            <person name="Song I."/>
            <person name="Kim S."/>
            <person name="Choi T."/>
            <person name="Kim D."/>
            <person name="Ryu S."/>
            <person name="Kim W."/>
        </authorList>
    </citation>
    <scope>NUCLEOTIDE SEQUENCE [LARGE SCALE GENOMIC DNA]</scope>
    <source>
        <tissue evidence="2">Muscle</tissue>
    </source>
</reference>
<dbReference type="EMBL" id="VSRR010089423">
    <property type="protein sequence ID" value="MPC91910.1"/>
    <property type="molecule type" value="Genomic_DNA"/>
</dbReference>
<keyword evidence="3" id="KW-1185">Reference proteome</keyword>
<gene>
    <name evidence="2" type="ORF">E2C01_086973</name>
</gene>
<organism evidence="2 3">
    <name type="scientific">Portunus trituberculatus</name>
    <name type="common">Swimming crab</name>
    <name type="synonym">Neptunus trituberculatus</name>
    <dbReference type="NCBI Taxonomy" id="210409"/>
    <lineage>
        <taxon>Eukaryota</taxon>
        <taxon>Metazoa</taxon>
        <taxon>Ecdysozoa</taxon>
        <taxon>Arthropoda</taxon>
        <taxon>Crustacea</taxon>
        <taxon>Multicrustacea</taxon>
        <taxon>Malacostraca</taxon>
        <taxon>Eumalacostraca</taxon>
        <taxon>Eucarida</taxon>
        <taxon>Decapoda</taxon>
        <taxon>Pleocyemata</taxon>
        <taxon>Brachyura</taxon>
        <taxon>Eubrachyura</taxon>
        <taxon>Portunoidea</taxon>
        <taxon>Portunidae</taxon>
        <taxon>Portuninae</taxon>
        <taxon>Portunus</taxon>
    </lineage>
</organism>
<accession>A0A5B7J5A2</accession>